<gene>
    <name evidence="3" type="ORF">LCGC14_1553770</name>
</gene>
<evidence type="ECO:0000256" key="2">
    <source>
        <dbReference type="SAM" id="MobiDB-lite"/>
    </source>
</evidence>
<comment type="caution">
    <text evidence="3">The sequence shown here is derived from an EMBL/GenBank/DDBJ whole genome shotgun (WGS) entry which is preliminary data.</text>
</comment>
<reference evidence="3" key="1">
    <citation type="journal article" date="2015" name="Nature">
        <title>Complex archaea that bridge the gap between prokaryotes and eukaryotes.</title>
        <authorList>
            <person name="Spang A."/>
            <person name="Saw J.H."/>
            <person name="Jorgensen S.L."/>
            <person name="Zaremba-Niedzwiedzka K."/>
            <person name="Martijn J."/>
            <person name="Lind A.E."/>
            <person name="van Eijk R."/>
            <person name="Schleper C."/>
            <person name="Guy L."/>
            <person name="Ettema T.J."/>
        </authorList>
    </citation>
    <scope>NUCLEOTIDE SEQUENCE</scope>
</reference>
<accession>A0A0F9LQD9</accession>
<feature type="compositionally biased region" description="Low complexity" evidence="2">
    <location>
        <begin position="42"/>
        <end position="51"/>
    </location>
</feature>
<evidence type="ECO:0000313" key="3">
    <source>
        <dbReference type="EMBL" id="KKM54061.1"/>
    </source>
</evidence>
<name>A0A0F9LQD9_9ZZZZ</name>
<proteinExistence type="predicted"/>
<feature type="non-terminal residue" evidence="3">
    <location>
        <position position="1"/>
    </location>
</feature>
<sequence>TIVLKIPDLVDISIQDVNSKISNLQDQLNGINQDVSTLKARPVAVAASAAPGGPPGPPPGPGGPAKAPPPPGGPARAPPPGGPKPGPAPRPAQPVSLRGAIMGELKSLFNKRRQASGG</sequence>
<protein>
    <submittedName>
        <fullName evidence="3">Uncharacterized protein</fullName>
    </submittedName>
</protein>
<dbReference type="AlphaFoldDB" id="A0A0F9LQD9"/>
<feature type="region of interest" description="Disordered" evidence="2">
    <location>
        <begin position="42"/>
        <end position="98"/>
    </location>
</feature>
<feature type="coiled-coil region" evidence="1">
    <location>
        <begin position="14"/>
        <end position="41"/>
    </location>
</feature>
<keyword evidence="1" id="KW-0175">Coiled coil</keyword>
<feature type="compositionally biased region" description="Pro residues" evidence="2">
    <location>
        <begin position="52"/>
        <end position="92"/>
    </location>
</feature>
<evidence type="ECO:0000256" key="1">
    <source>
        <dbReference type="SAM" id="Coils"/>
    </source>
</evidence>
<organism evidence="3">
    <name type="scientific">marine sediment metagenome</name>
    <dbReference type="NCBI Taxonomy" id="412755"/>
    <lineage>
        <taxon>unclassified sequences</taxon>
        <taxon>metagenomes</taxon>
        <taxon>ecological metagenomes</taxon>
    </lineage>
</organism>
<dbReference type="EMBL" id="LAZR01011912">
    <property type="protein sequence ID" value="KKM54061.1"/>
    <property type="molecule type" value="Genomic_DNA"/>
</dbReference>